<evidence type="ECO:0000256" key="1">
    <source>
        <dbReference type="SAM" id="MobiDB-lite"/>
    </source>
</evidence>
<reference evidence="2 3" key="1">
    <citation type="journal article" date="2014" name="Int. J. Syst. Evol. Microbiol.">
        <title>Streptomyces hoynatensis sp. nov., isolated from deep marine sediment.</title>
        <authorList>
            <person name="Veyisoglu A."/>
            <person name="Sahin N."/>
        </authorList>
    </citation>
    <scope>NUCLEOTIDE SEQUENCE [LARGE SCALE GENOMIC DNA]</scope>
    <source>
        <strain evidence="2 3">KCTC 29097</strain>
    </source>
</reference>
<name>A0A3A9YYD5_9ACTN</name>
<evidence type="ECO:0000313" key="3">
    <source>
        <dbReference type="Proteomes" id="UP000272474"/>
    </source>
</evidence>
<organism evidence="2 3">
    <name type="scientific">Streptomyces hoynatensis</name>
    <dbReference type="NCBI Taxonomy" id="1141874"/>
    <lineage>
        <taxon>Bacteria</taxon>
        <taxon>Bacillati</taxon>
        <taxon>Actinomycetota</taxon>
        <taxon>Actinomycetes</taxon>
        <taxon>Kitasatosporales</taxon>
        <taxon>Streptomycetaceae</taxon>
        <taxon>Streptomyces</taxon>
    </lineage>
</organism>
<dbReference type="AlphaFoldDB" id="A0A3A9YYD5"/>
<evidence type="ECO:0000313" key="2">
    <source>
        <dbReference type="EMBL" id="RKN40910.1"/>
    </source>
</evidence>
<gene>
    <name evidence="2" type="ORF">D7294_17730</name>
</gene>
<protein>
    <submittedName>
        <fullName evidence="2">Gas vesicle protein</fullName>
    </submittedName>
</protein>
<feature type="region of interest" description="Disordered" evidence="1">
    <location>
        <begin position="72"/>
        <end position="92"/>
    </location>
</feature>
<accession>A0A3A9YYD5</accession>
<feature type="compositionally biased region" description="Basic and acidic residues" evidence="1">
    <location>
        <begin position="82"/>
        <end position="92"/>
    </location>
</feature>
<comment type="caution">
    <text evidence="2">The sequence shown here is derived from an EMBL/GenBank/DDBJ whole genome shotgun (WGS) entry which is preliminary data.</text>
</comment>
<sequence length="92" mass="9974">MGLLSGLVLLPLAPLRFTGWVAGQIAEVADQELYGPEALLARLAELHRALEAGEIGHAAFEREEERVLVRLQRIRGPGSGPTHRDDGEGTHD</sequence>
<dbReference type="InterPro" id="IPR007804">
    <property type="entry name" value="GvpG"/>
</dbReference>
<dbReference type="RefSeq" id="WP_120680825.1">
    <property type="nucleotide sequence ID" value="NZ_RBAL01000009.1"/>
</dbReference>
<dbReference type="Proteomes" id="UP000272474">
    <property type="component" value="Unassembled WGS sequence"/>
</dbReference>
<dbReference type="EMBL" id="RBAL01000009">
    <property type="protein sequence ID" value="RKN40910.1"/>
    <property type="molecule type" value="Genomic_DNA"/>
</dbReference>
<dbReference type="Pfam" id="PF05120">
    <property type="entry name" value="GvpG"/>
    <property type="match status" value="1"/>
</dbReference>
<proteinExistence type="predicted"/>
<keyword evidence="3" id="KW-1185">Reference proteome</keyword>